<evidence type="ECO:0000313" key="2">
    <source>
        <dbReference type="EMBL" id="KAJ1084840.1"/>
    </source>
</evidence>
<name>A0AAV7KZX0_PLEWA</name>
<evidence type="ECO:0000313" key="3">
    <source>
        <dbReference type="Proteomes" id="UP001066276"/>
    </source>
</evidence>
<proteinExistence type="predicted"/>
<reference evidence="2" key="1">
    <citation type="journal article" date="2022" name="bioRxiv">
        <title>Sequencing and chromosome-scale assembly of the giantPleurodeles waltlgenome.</title>
        <authorList>
            <person name="Brown T."/>
            <person name="Elewa A."/>
            <person name="Iarovenko S."/>
            <person name="Subramanian E."/>
            <person name="Araus A.J."/>
            <person name="Petzold A."/>
            <person name="Susuki M."/>
            <person name="Suzuki K.-i.T."/>
            <person name="Hayashi T."/>
            <person name="Toyoda A."/>
            <person name="Oliveira C."/>
            <person name="Osipova E."/>
            <person name="Leigh N.D."/>
            <person name="Simon A."/>
            <person name="Yun M.H."/>
        </authorList>
    </citation>
    <scope>NUCLEOTIDE SEQUENCE</scope>
    <source>
        <strain evidence="2">20211129_DDA</strain>
        <tissue evidence="2">Liver</tissue>
    </source>
</reference>
<accession>A0AAV7KZX0</accession>
<comment type="caution">
    <text evidence="2">The sequence shown here is derived from an EMBL/GenBank/DDBJ whole genome shotgun (WGS) entry which is preliminary data.</text>
</comment>
<dbReference type="AlphaFoldDB" id="A0AAV7KZX0"/>
<dbReference type="Proteomes" id="UP001066276">
    <property type="component" value="Chromosome 12"/>
</dbReference>
<keyword evidence="3" id="KW-1185">Reference proteome</keyword>
<protein>
    <submittedName>
        <fullName evidence="2">Uncharacterized protein</fullName>
    </submittedName>
</protein>
<sequence>MRRVGLPDNAKAAGLAYHRNVMNAYVRSDSQMCHEARLRTLMETRAQGTETTLAPVPSAPRADPEQSGRDRLVSELKHTVRQAEQSRSLAPLRGQWTTGHVILRLGDTSADTLREAAEEWIEEEEEWEGGVETPQYEEPPDGSQVVTGAEDDEEWDNGLIGVRMSKELTEGYTIFIRALHEN</sequence>
<dbReference type="EMBL" id="JANPWB010000016">
    <property type="protein sequence ID" value="KAJ1084840.1"/>
    <property type="molecule type" value="Genomic_DNA"/>
</dbReference>
<gene>
    <name evidence="2" type="ORF">NDU88_004986</name>
</gene>
<organism evidence="2 3">
    <name type="scientific">Pleurodeles waltl</name>
    <name type="common">Iberian ribbed newt</name>
    <dbReference type="NCBI Taxonomy" id="8319"/>
    <lineage>
        <taxon>Eukaryota</taxon>
        <taxon>Metazoa</taxon>
        <taxon>Chordata</taxon>
        <taxon>Craniata</taxon>
        <taxon>Vertebrata</taxon>
        <taxon>Euteleostomi</taxon>
        <taxon>Amphibia</taxon>
        <taxon>Batrachia</taxon>
        <taxon>Caudata</taxon>
        <taxon>Salamandroidea</taxon>
        <taxon>Salamandridae</taxon>
        <taxon>Pleurodelinae</taxon>
        <taxon>Pleurodeles</taxon>
    </lineage>
</organism>
<feature type="region of interest" description="Disordered" evidence="1">
    <location>
        <begin position="122"/>
        <end position="154"/>
    </location>
</feature>
<evidence type="ECO:0000256" key="1">
    <source>
        <dbReference type="SAM" id="MobiDB-lite"/>
    </source>
</evidence>
<feature type="region of interest" description="Disordered" evidence="1">
    <location>
        <begin position="48"/>
        <end position="69"/>
    </location>
</feature>